<keyword evidence="2" id="KW-1185">Reference proteome</keyword>
<gene>
    <name evidence="1" type="ORF">MSPICULIGERA_LOCUS4489</name>
</gene>
<name>A0AA36CCF9_9BILA</name>
<feature type="non-terminal residue" evidence="1">
    <location>
        <position position="1"/>
    </location>
</feature>
<accession>A0AA36CCF9</accession>
<proteinExistence type="predicted"/>
<dbReference type="AlphaFoldDB" id="A0AA36CCF9"/>
<organism evidence="1 2">
    <name type="scientific">Mesorhabditis spiculigera</name>
    <dbReference type="NCBI Taxonomy" id="96644"/>
    <lineage>
        <taxon>Eukaryota</taxon>
        <taxon>Metazoa</taxon>
        <taxon>Ecdysozoa</taxon>
        <taxon>Nematoda</taxon>
        <taxon>Chromadorea</taxon>
        <taxon>Rhabditida</taxon>
        <taxon>Rhabditina</taxon>
        <taxon>Rhabditomorpha</taxon>
        <taxon>Rhabditoidea</taxon>
        <taxon>Rhabditidae</taxon>
        <taxon>Mesorhabditinae</taxon>
        <taxon>Mesorhabditis</taxon>
    </lineage>
</organism>
<reference evidence="1" key="1">
    <citation type="submission" date="2023-06" db="EMBL/GenBank/DDBJ databases">
        <authorList>
            <person name="Delattre M."/>
        </authorList>
    </citation>
    <scope>NUCLEOTIDE SEQUENCE</scope>
    <source>
        <strain evidence="1">AF72</strain>
    </source>
</reference>
<evidence type="ECO:0000313" key="2">
    <source>
        <dbReference type="Proteomes" id="UP001177023"/>
    </source>
</evidence>
<comment type="caution">
    <text evidence="1">The sequence shown here is derived from an EMBL/GenBank/DDBJ whole genome shotgun (WGS) entry which is preliminary data.</text>
</comment>
<sequence length="101" mass="10751">MQGGNLDIISATEALSAWAVDDAVIVLFTGSDQNNINAAGRDYTRKEWTKCQVLLVADVTDAAPQSEAPTLMATMVDLYTGAGANGINVSMAFWSTVQPKR</sequence>
<evidence type="ECO:0000313" key="1">
    <source>
        <dbReference type="EMBL" id="CAJ0565862.1"/>
    </source>
</evidence>
<protein>
    <submittedName>
        <fullName evidence="1">Uncharacterized protein</fullName>
    </submittedName>
</protein>
<dbReference type="Proteomes" id="UP001177023">
    <property type="component" value="Unassembled WGS sequence"/>
</dbReference>
<dbReference type="EMBL" id="CATQJA010001119">
    <property type="protein sequence ID" value="CAJ0565862.1"/>
    <property type="molecule type" value="Genomic_DNA"/>
</dbReference>